<accession>A0ABU0S4R0</accession>
<evidence type="ECO:0000313" key="1">
    <source>
        <dbReference type="EMBL" id="MDQ0995745.1"/>
    </source>
</evidence>
<dbReference type="RefSeq" id="WP_307277448.1">
    <property type="nucleotide sequence ID" value="NZ_JAUSZT010000002.1"/>
</dbReference>
<proteinExistence type="predicted"/>
<organism evidence="1 2">
    <name type="scientific">Phyllobacterium ifriqiyense</name>
    <dbReference type="NCBI Taxonomy" id="314238"/>
    <lineage>
        <taxon>Bacteria</taxon>
        <taxon>Pseudomonadati</taxon>
        <taxon>Pseudomonadota</taxon>
        <taxon>Alphaproteobacteria</taxon>
        <taxon>Hyphomicrobiales</taxon>
        <taxon>Phyllobacteriaceae</taxon>
        <taxon>Phyllobacterium</taxon>
    </lineage>
</organism>
<protein>
    <submittedName>
        <fullName evidence="1">Uncharacterized protein</fullName>
    </submittedName>
</protein>
<reference evidence="1 2" key="1">
    <citation type="submission" date="2023-07" db="EMBL/GenBank/DDBJ databases">
        <title>Comparative genomics of wheat-associated soil bacteria to identify genetic determinants of phenazine resistance.</title>
        <authorList>
            <person name="Mouncey N."/>
        </authorList>
    </citation>
    <scope>NUCLEOTIDE SEQUENCE [LARGE SCALE GENOMIC DNA]</scope>
    <source>
        <strain evidence="1 2">W4I11</strain>
    </source>
</reference>
<evidence type="ECO:0000313" key="2">
    <source>
        <dbReference type="Proteomes" id="UP001237780"/>
    </source>
</evidence>
<comment type="caution">
    <text evidence="1">The sequence shown here is derived from an EMBL/GenBank/DDBJ whole genome shotgun (WGS) entry which is preliminary data.</text>
</comment>
<sequence>MAVQGVGGATGSDASIGKMEAAFDKAIEKSAKITEITTEKKVALDAAKQRPNN</sequence>
<name>A0ABU0S4R0_9HYPH</name>
<keyword evidence="2" id="KW-1185">Reference proteome</keyword>
<gene>
    <name evidence="1" type="ORF">QFZ34_000922</name>
</gene>
<dbReference type="EMBL" id="JAUSZT010000002">
    <property type="protein sequence ID" value="MDQ0995745.1"/>
    <property type="molecule type" value="Genomic_DNA"/>
</dbReference>
<dbReference type="Proteomes" id="UP001237780">
    <property type="component" value="Unassembled WGS sequence"/>
</dbReference>